<dbReference type="RefSeq" id="WP_324667949.1">
    <property type="nucleotide sequence ID" value="NZ_CP141614.1"/>
</dbReference>
<name>A0ABZ1BLK3_9FIRM</name>
<dbReference type="Proteomes" id="UP001333102">
    <property type="component" value="Chromosome"/>
</dbReference>
<evidence type="ECO:0000313" key="2">
    <source>
        <dbReference type="Proteomes" id="UP001333102"/>
    </source>
</evidence>
<evidence type="ECO:0000313" key="1">
    <source>
        <dbReference type="EMBL" id="WRP13704.1"/>
    </source>
</evidence>
<sequence>MASALEQFRRLEAAGVRVVTVPGNHDEITCADSVYRERASEWPGLLVQSPVKVGKYGRRSG</sequence>
<reference evidence="2" key="1">
    <citation type="submission" date="2023-12" db="EMBL/GenBank/DDBJ databases">
        <title>Novel isolates from deep terrestrial aquifers shed light on the physiology and ecology of the class Limnochordia.</title>
        <authorList>
            <person name="Karnachuk O.V."/>
            <person name="Lukina A.P."/>
            <person name="Avakyan M.R."/>
            <person name="Kadnikov V."/>
            <person name="Begmatov S."/>
            <person name="Beletsky A.V."/>
            <person name="Mardanov A.V."/>
            <person name="Ravin N.V."/>
        </authorList>
    </citation>
    <scope>NUCLEOTIDE SEQUENCE [LARGE SCALE GENOMIC DNA]</scope>
    <source>
        <strain evidence="2">LN</strain>
    </source>
</reference>
<dbReference type="SUPFAM" id="SSF56300">
    <property type="entry name" value="Metallo-dependent phosphatases"/>
    <property type="match status" value="1"/>
</dbReference>
<accession>A0ABZ1BLK3</accession>
<dbReference type="InterPro" id="IPR029052">
    <property type="entry name" value="Metallo-depent_PP-like"/>
</dbReference>
<evidence type="ECO:0008006" key="3">
    <source>
        <dbReference type="Google" id="ProtNLM"/>
    </source>
</evidence>
<protein>
    <recommendedName>
        <fullName evidence="3">Calcineurin-like phosphoesterase family protein</fullName>
    </recommendedName>
</protein>
<proteinExistence type="predicted"/>
<keyword evidence="2" id="KW-1185">Reference proteome</keyword>
<gene>
    <name evidence="1" type="ORF">VLY81_09660</name>
</gene>
<dbReference type="EMBL" id="CP141614">
    <property type="protein sequence ID" value="WRP13704.1"/>
    <property type="molecule type" value="Genomic_DNA"/>
</dbReference>
<organism evidence="1 2">
    <name type="scientific">Geochorda subterranea</name>
    <dbReference type="NCBI Taxonomy" id="3109564"/>
    <lineage>
        <taxon>Bacteria</taxon>
        <taxon>Bacillati</taxon>
        <taxon>Bacillota</taxon>
        <taxon>Limnochordia</taxon>
        <taxon>Limnochordales</taxon>
        <taxon>Geochordaceae</taxon>
        <taxon>Geochorda</taxon>
    </lineage>
</organism>